<dbReference type="InterPro" id="IPR013655">
    <property type="entry name" value="PAS_fold_3"/>
</dbReference>
<dbReference type="InterPro" id="IPR013656">
    <property type="entry name" value="PAS_4"/>
</dbReference>
<feature type="domain" description="PAS" evidence="2">
    <location>
        <begin position="99"/>
        <end position="163"/>
    </location>
</feature>
<dbReference type="Pfam" id="PF08448">
    <property type="entry name" value="PAS_4"/>
    <property type="match status" value="1"/>
</dbReference>
<dbReference type="Gene3D" id="3.30.450.20">
    <property type="entry name" value="PAS domain"/>
    <property type="match status" value="2"/>
</dbReference>
<dbReference type="KEGG" id="bba:Bd3679"/>
<dbReference type="SMART" id="SM00091">
    <property type="entry name" value="PAS"/>
    <property type="match status" value="2"/>
</dbReference>
<gene>
    <name evidence="3" type="ordered locus">Bd3679</name>
</gene>
<proteinExistence type="predicted"/>
<evidence type="ECO:0000259" key="2">
    <source>
        <dbReference type="PROSITE" id="PS50112"/>
    </source>
</evidence>
<evidence type="ECO:0000256" key="1">
    <source>
        <dbReference type="SAM" id="Phobius"/>
    </source>
</evidence>
<dbReference type="InterPro" id="IPR035965">
    <property type="entry name" value="PAS-like_dom_sf"/>
</dbReference>
<protein>
    <recommendedName>
        <fullName evidence="2">PAS domain-containing protein</fullName>
    </recommendedName>
</protein>
<keyword evidence="1" id="KW-1133">Transmembrane helix</keyword>
<dbReference type="Proteomes" id="UP000008080">
    <property type="component" value="Chromosome"/>
</dbReference>
<dbReference type="HOGENOM" id="CLU_851700_0_0_7"/>
<name>Q6MH77_BDEBA</name>
<organism evidence="3 4">
    <name type="scientific">Bdellovibrio bacteriovorus (strain ATCC 15356 / DSM 50701 / NCIMB 9529 / HD100)</name>
    <dbReference type="NCBI Taxonomy" id="264462"/>
    <lineage>
        <taxon>Bacteria</taxon>
        <taxon>Pseudomonadati</taxon>
        <taxon>Bdellovibrionota</taxon>
        <taxon>Bdellovibrionia</taxon>
        <taxon>Bdellovibrionales</taxon>
        <taxon>Pseudobdellovibrionaceae</taxon>
        <taxon>Bdellovibrio</taxon>
    </lineage>
</organism>
<accession>Q6MH77</accession>
<evidence type="ECO:0000313" key="4">
    <source>
        <dbReference type="Proteomes" id="UP000008080"/>
    </source>
</evidence>
<dbReference type="eggNOG" id="COG4191">
    <property type="taxonomic scope" value="Bacteria"/>
</dbReference>
<keyword evidence="4" id="KW-1185">Reference proteome</keyword>
<dbReference type="NCBIfam" id="TIGR00229">
    <property type="entry name" value="sensory_box"/>
    <property type="match status" value="2"/>
</dbReference>
<dbReference type="CDD" id="cd00130">
    <property type="entry name" value="PAS"/>
    <property type="match status" value="2"/>
</dbReference>
<sequence length="326" mass="36119">MVLALNDKKKTVEYFSSWQVQNKITLISLIAILLLSALFVAAAIILPAISTAQIIAFIILIPALACFGIATCHSSSLELEKARRDYDKMAQRLSETEDSQITLDRFFSISNDLMAVAGKDGRLKKVSKSLVNTLGYSEEVLLSTPFFDFIHPEDRASTRENIKALSLGLRSVDFVNRYQTAQGSYRTLSWSAVADDELGVRFASARDVTDERNFRTRMQQILDSAPFLLIVKDTEGVITNCNDAFAGLVGFTRESLLGKNVRLLTSPLHSAPPEKEQEVLRSRIPVTFDEVFASKGAEEKYLSTVFPILDQTGKIISIGKVSVKVL</sequence>
<dbReference type="EMBL" id="BX842656">
    <property type="protein sequence ID" value="CAE81050.1"/>
    <property type="molecule type" value="Genomic_DNA"/>
</dbReference>
<dbReference type="Pfam" id="PF08447">
    <property type="entry name" value="PAS_3"/>
    <property type="match status" value="1"/>
</dbReference>
<dbReference type="AlphaFoldDB" id="Q6MH77"/>
<evidence type="ECO:0000313" key="3">
    <source>
        <dbReference type="EMBL" id="CAE81050.1"/>
    </source>
</evidence>
<keyword evidence="1" id="KW-0812">Transmembrane</keyword>
<dbReference type="PANTHER" id="PTHR44757">
    <property type="entry name" value="DIGUANYLATE CYCLASE DGCP"/>
    <property type="match status" value="1"/>
</dbReference>
<dbReference type="RefSeq" id="WP_011165993.1">
    <property type="nucleotide sequence ID" value="NC_005363.1"/>
</dbReference>
<dbReference type="SUPFAM" id="SSF55785">
    <property type="entry name" value="PYP-like sensor domain (PAS domain)"/>
    <property type="match status" value="2"/>
</dbReference>
<dbReference type="GeneID" id="93014466"/>
<dbReference type="STRING" id="264462.Bd3679"/>
<reference evidence="3 4" key="1">
    <citation type="journal article" date="2004" name="Science">
        <title>A predator unmasked: life cycle of Bdellovibrio bacteriovorus from a genomic perspective.</title>
        <authorList>
            <person name="Rendulic S."/>
            <person name="Jagtap P."/>
            <person name="Rosinus A."/>
            <person name="Eppinger M."/>
            <person name="Baar C."/>
            <person name="Lanz C."/>
            <person name="Keller H."/>
            <person name="Lambert C."/>
            <person name="Evans K.J."/>
            <person name="Goesmann A."/>
            <person name="Meyer F."/>
            <person name="Sockett R.E."/>
            <person name="Schuster S.C."/>
        </authorList>
    </citation>
    <scope>NUCLEOTIDE SEQUENCE [LARGE SCALE GENOMIC DNA]</scope>
    <source>
        <strain evidence="4">ATCC 15356 / DSM 50701 / NCIMB 9529 / HD100</strain>
    </source>
</reference>
<feature type="transmembrane region" description="Helical" evidence="1">
    <location>
        <begin position="24"/>
        <end position="48"/>
    </location>
</feature>
<keyword evidence="1" id="KW-0472">Membrane</keyword>
<dbReference type="InterPro" id="IPR052155">
    <property type="entry name" value="Biofilm_reg_signaling"/>
</dbReference>
<dbReference type="PROSITE" id="PS50112">
    <property type="entry name" value="PAS"/>
    <property type="match status" value="2"/>
</dbReference>
<feature type="domain" description="PAS" evidence="2">
    <location>
        <begin position="214"/>
        <end position="287"/>
    </location>
</feature>
<feature type="transmembrane region" description="Helical" evidence="1">
    <location>
        <begin position="54"/>
        <end position="74"/>
    </location>
</feature>
<dbReference type="InterPro" id="IPR000014">
    <property type="entry name" value="PAS"/>
</dbReference>
<dbReference type="PANTHER" id="PTHR44757:SF2">
    <property type="entry name" value="BIOFILM ARCHITECTURE MAINTENANCE PROTEIN MBAA"/>
    <property type="match status" value="1"/>
</dbReference>